<evidence type="ECO:0000313" key="2">
    <source>
        <dbReference type="EMBL" id="KAF5357084.1"/>
    </source>
</evidence>
<protein>
    <submittedName>
        <fullName evidence="2">Uncharacterized protein</fullName>
    </submittedName>
</protein>
<reference evidence="2 3" key="1">
    <citation type="journal article" date="2020" name="ISME J.">
        <title>Uncovering the hidden diversity of litter-decomposition mechanisms in mushroom-forming fungi.</title>
        <authorList>
            <person name="Floudas D."/>
            <person name="Bentzer J."/>
            <person name="Ahren D."/>
            <person name="Johansson T."/>
            <person name="Persson P."/>
            <person name="Tunlid A."/>
        </authorList>
    </citation>
    <scope>NUCLEOTIDE SEQUENCE [LARGE SCALE GENOMIC DNA]</scope>
    <source>
        <strain evidence="2 3">CBS 146.42</strain>
    </source>
</reference>
<organism evidence="2 3">
    <name type="scientific">Leucocoprinus leucothites</name>
    <dbReference type="NCBI Taxonomy" id="201217"/>
    <lineage>
        <taxon>Eukaryota</taxon>
        <taxon>Fungi</taxon>
        <taxon>Dikarya</taxon>
        <taxon>Basidiomycota</taxon>
        <taxon>Agaricomycotina</taxon>
        <taxon>Agaricomycetes</taxon>
        <taxon>Agaricomycetidae</taxon>
        <taxon>Agaricales</taxon>
        <taxon>Agaricineae</taxon>
        <taxon>Agaricaceae</taxon>
        <taxon>Leucocoprinus</taxon>
    </lineage>
</organism>
<feature type="compositionally biased region" description="Low complexity" evidence="1">
    <location>
        <begin position="19"/>
        <end position="41"/>
    </location>
</feature>
<feature type="region of interest" description="Disordered" evidence="1">
    <location>
        <begin position="1"/>
        <end position="135"/>
    </location>
</feature>
<keyword evidence="3" id="KW-1185">Reference proteome</keyword>
<dbReference type="AlphaFoldDB" id="A0A8H5LHA3"/>
<evidence type="ECO:0000313" key="3">
    <source>
        <dbReference type="Proteomes" id="UP000559027"/>
    </source>
</evidence>
<accession>A0A8H5LHA3</accession>
<feature type="compositionally biased region" description="Basic residues" evidence="1">
    <location>
        <begin position="1"/>
        <end position="10"/>
    </location>
</feature>
<feature type="compositionally biased region" description="Basic and acidic residues" evidence="1">
    <location>
        <begin position="100"/>
        <end position="111"/>
    </location>
</feature>
<dbReference type="Proteomes" id="UP000559027">
    <property type="component" value="Unassembled WGS sequence"/>
</dbReference>
<name>A0A8H5LHA3_9AGAR</name>
<comment type="caution">
    <text evidence="2">The sequence shown here is derived from an EMBL/GenBank/DDBJ whole genome shotgun (WGS) entry which is preliminary data.</text>
</comment>
<dbReference type="EMBL" id="JAACJO010000006">
    <property type="protein sequence ID" value="KAF5357084.1"/>
    <property type="molecule type" value="Genomic_DNA"/>
</dbReference>
<sequence>MPRTAGRHYFARNFSTVHTLPRSSTLSSTRPRPISSSPTTPQIAQKYSEDFMASIPIPRPMSSSEKLAETAQAQGDLKSDDQSRPRAPTPFQEISGSSREGSRVNSPERLDALPPSDIVKSGDPTETPPCEEGQHEFKTKHGVMGILMAIVGRIFPDTVAQLRYSPHF</sequence>
<gene>
    <name evidence="2" type="ORF">D9756_006546</name>
</gene>
<proteinExistence type="predicted"/>
<evidence type="ECO:0000256" key="1">
    <source>
        <dbReference type="SAM" id="MobiDB-lite"/>
    </source>
</evidence>